<evidence type="ECO:0000256" key="1">
    <source>
        <dbReference type="ARBA" id="ARBA00006484"/>
    </source>
</evidence>
<dbReference type="PRINTS" id="PR00081">
    <property type="entry name" value="GDHRDH"/>
</dbReference>
<dbReference type="PRINTS" id="PR00080">
    <property type="entry name" value="SDRFAMILY"/>
</dbReference>
<evidence type="ECO:0000313" key="3">
    <source>
        <dbReference type="EMBL" id="OYN85365.1"/>
    </source>
</evidence>
<dbReference type="SMART" id="SM00822">
    <property type="entry name" value="PKS_KR"/>
    <property type="match status" value="1"/>
</dbReference>
<dbReference type="AlphaFoldDB" id="A0A255E790"/>
<reference evidence="3 4" key="1">
    <citation type="submission" date="2017-07" db="EMBL/GenBank/DDBJ databases">
        <title>Draft whole genome sequences of clinical Proprionibacteriaceae strains.</title>
        <authorList>
            <person name="Bernier A.-M."/>
            <person name="Bernard K."/>
            <person name="Domingo M.-C."/>
        </authorList>
    </citation>
    <scope>NUCLEOTIDE SEQUENCE [LARGE SCALE GENOMIC DNA]</scope>
    <source>
        <strain evidence="3 4">NML 160184</strain>
    </source>
</reference>
<name>A0A255E790_9ACTN</name>
<sequence>MTDRYTTFVSGGFGKKLAKQLGLPTPVRLRRYAPGEPLCEGPVAVVGEGPYAAAVTAMLAARDISTEPGDGSIGGLVIDLAQLRTPEGLVDLRGQASALVKRLARNARVVVIGTAHELLTDPSEVATQRALDGFTRSLAKELRAGATANLIAGPLEPNIAAVLGAVEFFLSGRSAFVDGQRVKVGEADAVDNPDSERPLAGKVAVVTGAARGIGAAIVEVLARDGATVVGVDVPAAQEALATVVNQARGSALALDVTSPDAGQRILDHCRQRHGGLDIVVHNAGITRDKLFVNMDDQKWASVLAVNLQSILTMNQTFLAPDGLPEGGRIVCLSSQSGFAGNRGQTNYAATKAAIIGLVDASAAQVADRRVTVNAVAPGLIETDMTAKMPFATREVARRLSSLQQGGQPRDVAETIAWLAQPASAAISGQTVRVCGQNMVGA</sequence>
<evidence type="ECO:0000259" key="2">
    <source>
        <dbReference type="SMART" id="SM00822"/>
    </source>
</evidence>
<dbReference type="InterPro" id="IPR036291">
    <property type="entry name" value="NAD(P)-bd_dom_sf"/>
</dbReference>
<dbReference type="NCBIfam" id="NF006110">
    <property type="entry name" value="PRK08261.1"/>
    <property type="match status" value="1"/>
</dbReference>
<dbReference type="GO" id="GO:0016616">
    <property type="term" value="F:oxidoreductase activity, acting on the CH-OH group of donors, NAD or NADP as acceptor"/>
    <property type="evidence" value="ECO:0007669"/>
    <property type="project" value="UniProtKB-ARBA"/>
</dbReference>
<dbReference type="Pfam" id="PF13561">
    <property type="entry name" value="adh_short_C2"/>
    <property type="match status" value="1"/>
</dbReference>
<gene>
    <name evidence="3" type="ORF">CGZ92_11250</name>
</gene>
<dbReference type="FunFam" id="3.40.50.720:FF:000338">
    <property type="entry name" value="3-oxoacyl-ACP reductase FabG"/>
    <property type="match status" value="1"/>
</dbReference>
<dbReference type="InterPro" id="IPR002347">
    <property type="entry name" value="SDR_fam"/>
</dbReference>
<proteinExistence type="inferred from homology"/>
<dbReference type="Proteomes" id="UP000216533">
    <property type="component" value="Unassembled WGS sequence"/>
</dbReference>
<accession>A0A255E790</accession>
<dbReference type="EMBL" id="NMVI01000025">
    <property type="protein sequence ID" value="OYN85365.1"/>
    <property type="molecule type" value="Genomic_DNA"/>
</dbReference>
<feature type="domain" description="Ketoreductase" evidence="2">
    <location>
        <begin position="202"/>
        <end position="383"/>
    </location>
</feature>
<dbReference type="PANTHER" id="PTHR42760:SF78">
    <property type="entry name" value="3-OXOACYL-[ACYL-CARRIER-PROTEIN] REDUCTASE [NADH]"/>
    <property type="match status" value="1"/>
</dbReference>
<dbReference type="InterPro" id="IPR057326">
    <property type="entry name" value="KR_dom"/>
</dbReference>
<protein>
    <submittedName>
        <fullName evidence="3">3-oxoacyl-ACP reductase</fullName>
    </submittedName>
</protein>
<comment type="similarity">
    <text evidence="1">Belongs to the short-chain dehydrogenases/reductases (SDR) family.</text>
</comment>
<organism evidence="3 4">
    <name type="scientific">Parenemella sanctibonifatiensis</name>
    <dbReference type="NCBI Taxonomy" id="2016505"/>
    <lineage>
        <taxon>Bacteria</taxon>
        <taxon>Bacillati</taxon>
        <taxon>Actinomycetota</taxon>
        <taxon>Actinomycetes</taxon>
        <taxon>Propionibacteriales</taxon>
        <taxon>Propionibacteriaceae</taxon>
        <taxon>Parenemella</taxon>
    </lineage>
</organism>
<dbReference type="SUPFAM" id="SSF51735">
    <property type="entry name" value="NAD(P)-binding Rossmann-fold domains"/>
    <property type="match status" value="1"/>
</dbReference>
<dbReference type="Gene3D" id="3.40.50.720">
    <property type="entry name" value="NAD(P)-binding Rossmann-like Domain"/>
    <property type="match status" value="2"/>
</dbReference>
<comment type="caution">
    <text evidence="3">The sequence shown here is derived from an EMBL/GenBank/DDBJ whole genome shotgun (WGS) entry which is preliminary data.</text>
</comment>
<evidence type="ECO:0000313" key="4">
    <source>
        <dbReference type="Proteomes" id="UP000216533"/>
    </source>
</evidence>
<dbReference type="PANTHER" id="PTHR42760">
    <property type="entry name" value="SHORT-CHAIN DEHYDROGENASES/REDUCTASES FAMILY MEMBER"/>
    <property type="match status" value="1"/>
</dbReference>